<keyword evidence="1" id="KW-0539">Nucleus</keyword>
<accession>A0A4C1VKM5</accession>
<evidence type="ECO:0000313" key="5">
    <source>
        <dbReference type="Proteomes" id="UP000299102"/>
    </source>
</evidence>
<reference evidence="4 5" key="1">
    <citation type="journal article" date="2019" name="Commun. Biol.">
        <title>The bagworm genome reveals a unique fibroin gene that provides high tensile strength.</title>
        <authorList>
            <person name="Kono N."/>
            <person name="Nakamura H."/>
            <person name="Ohtoshi R."/>
            <person name="Tomita M."/>
            <person name="Numata K."/>
            <person name="Arakawa K."/>
        </authorList>
    </citation>
    <scope>NUCLEOTIDE SEQUENCE [LARGE SCALE GENOMIC DNA]</scope>
</reference>
<feature type="region of interest" description="Disordered" evidence="2">
    <location>
        <begin position="89"/>
        <end position="134"/>
    </location>
</feature>
<feature type="region of interest" description="Disordered" evidence="2">
    <location>
        <begin position="147"/>
        <end position="183"/>
    </location>
</feature>
<feature type="compositionally biased region" description="Basic and acidic residues" evidence="2">
    <location>
        <begin position="159"/>
        <end position="180"/>
    </location>
</feature>
<proteinExistence type="predicted"/>
<organism evidence="4 5">
    <name type="scientific">Eumeta variegata</name>
    <name type="common">Bagworm moth</name>
    <name type="synonym">Eumeta japonica</name>
    <dbReference type="NCBI Taxonomy" id="151549"/>
    <lineage>
        <taxon>Eukaryota</taxon>
        <taxon>Metazoa</taxon>
        <taxon>Ecdysozoa</taxon>
        <taxon>Arthropoda</taxon>
        <taxon>Hexapoda</taxon>
        <taxon>Insecta</taxon>
        <taxon>Pterygota</taxon>
        <taxon>Neoptera</taxon>
        <taxon>Endopterygota</taxon>
        <taxon>Lepidoptera</taxon>
        <taxon>Glossata</taxon>
        <taxon>Ditrysia</taxon>
        <taxon>Tineoidea</taxon>
        <taxon>Psychidae</taxon>
        <taxon>Oiketicinae</taxon>
        <taxon>Eumeta</taxon>
    </lineage>
</organism>
<feature type="domain" description="BESS" evidence="3">
    <location>
        <begin position="182"/>
        <end position="221"/>
    </location>
</feature>
<dbReference type="Pfam" id="PF02944">
    <property type="entry name" value="BESS"/>
    <property type="match status" value="1"/>
</dbReference>
<dbReference type="GO" id="GO:0005634">
    <property type="term" value="C:nucleus"/>
    <property type="evidence" value="ECO:0007669"/>
    <property type="project" value="UniProtKB-SubCell"/>
</dbReference>
<dbReference type="InterPro" id="IPR004210">
    <property type="entry name" value="BESS_motif"/>
</dbReference>
<gene>
    <name evidence="4" type="ORF">EVAR_95702_1</name>
</gene>
<dbReference type="PROSITE" id="PS51031">
    <property type="entry name" value="BESS"/>
    <property type="match status" value="1"/>
</dbReference>
<dbReference type="Proteomes" id="UP000299102">
    <property type="component" value="Unassembled WGS sequence"/>
</dbReference>
<dbReference type="EMBL" id="BGZK01000356">
    <property type="protein sequence ID" value="GBP38952.1"/>
    <property type="molecule type" value="Genomic_DNA"/>
</dbReference>
<comment type="subcellular location">
    <subcellularLocation>
        <location evidence="1">Nucleus</location>
    </subcellularLocation>
</comment>
<protein>
    <recommendedName>
        <fullName evidence="3">BESS domain-containing protein</fullName>
    </recommendedName>
</protein>
<dbReference type="AlphaFoldDB" id="A0A4C1VKM5"/>
<comment type="caution">
    <text evidence="4">The sequence shown here is derived from an EMBL/GenBank/DDBJ whole genome shotgun (WGS) entry which is preliminary data.</text>
</comment>
<evidence type="ECO:0000259" key="3">
    <source>
        <dbReference type="PROSITE" id="PS51031"/>
    </source>
</evidence>
<keyword evidence="5" id="KW-1185">Reference proteome</keyword>
<evidence type="ECO:0000256" key="2">
    <source>
        <dbReference type="SAM" id="MobiDB-lite"/>
    </source>
</evidence>
<feature type="compositionally biased region" description="Polar residues" evidence="2">
    <location>
        <begin position="1"/>
        <end position="23"/>
    </location>
</feature>
<evidence type="ECO:0000313" key="4">
    <source>
        <dbReference type="EMBL" id="GBP38952.1"/>
    </source>
</evidence>
<name>A0A4C1VKM5_EUMVA</name>
<dbReference type="GO" id="GO:0003677">
    <property type="term" value="F:DNA binding"/>
    <property type="evidence" value="ECO:0007669"/>
    <property type="project" value="InterPro"/>
</dbReference>
<feature type="region of interest" description="Disordered" evidence="2">
    <location>
        <begin position="1"/>
        <end position="73"/>
    </location>
</feature>
<feature type="compositionally biased region" description="Basic and acidic residues" evidence="2">
    <location>
        <begin position="104"/>
        <end position="134"/>
    </location>
</feature>
<feature type="compositionally biased region" description="Basic and acidic residues" evidence="2">
    <location>
        <begin position="43"/>
        <end position="73"/>
    </location>
</feature>
<sequence length="232" mass="26599">MFERGSSSTSVLLRQESQASPGSGSRPDVAARTVEKPNIMLFERIDQKEKSRTRQTDVNHPISDEEIHNNQLDPKHSAYDMIYNPKQDIIANTQESQSKKIHFTSKDSAERPKCKIKPSAEKSKMGCKNKTDDNFEYGNDLKIEKVKSEPVENTNNLKNHKDDREHDTCPEKPDALKDPNETDEDRLFLLSLLKPLKTIPKSYKLPTKIKLMEIVHKAQEESGVFHTDKARR</sequence>
<evidence type="ECO:0000256" key="1">
    <source>
        <dbReference type="PROSITE-ProRule" id="PRU00371"/>
    </source>
</evidence>